<keyword evidence="1" id="KW-1133">Transmembrane helix</keyword>
<protein>
    <recommendedName>
        <fullName evidence="4">Phage holin family protein</fullName>
    </recommendedName>
</protein>
<accession>A0A0P9FAH4</accession>
<proteinExistence type="predicted"/>
<evidence type="ECO:0008006" key="4">
    <source>
        <dbReference type="Google" id="ProtNLM"/>
    </source>
</evidence>
<dbReference type="AlphaFoldDB" id="A0A0P9FAH4"/>
<evidence type="ECO:0000256" key="1">
    <source>
        <dbReference type="SAM" id="Phobius"/>
    </source>
</evidence>
<organism evidence="2 3">
    <name type="scientific">Kouleothrix aurantiaca</name>
    <dbReference type="NCBI Taxonomy" id="186479"/>
    <lineage>
        <taxon>Bacteria</taxon>
        <taxon>Bacillati</taxon>
        <taxon>Chloroflexota</taxon>
        <taxon>Chloroflexia</taxon>
        <taxon>Chloroflexales</taxon>
        <taxon>Roseiflexineae</taxon>
        <taxon>Roseiflexaceae</taxon>
        <taxon>Kouleothrix</taxon>
    </lineage>
</organism>
<gene>
    <name evidence="2" type="ORF">SE17_08380</name>
</gene>
<dbReference type="InterPro" id="IPR009937">
    <property type="entry name" value="Phage_holin_3_6"/>
</dbReference>
<comment type="caution">
    <text evidence="2">The sequence shown here is derived from an EMBL/GenBank/DDBJ whole genome shotgun (WGS) entry which is preliminary data.</text>
</comment>
<keyword evidence="1" id="KW-0472">Membrane</keyword>
<dbReference type="EMBL" id="LJCR01000209">
    <property type="protein sequence ID" value="KPV53655.1"/>
    <property type="molecule type" value="Genomic_DNA"/>
</dbReference>
<evidence type="ECO:0000313" key="2">
    <source>
        <dbReference type="EMBL" id="KPV53655.1"/>
    </source>
</evidence>
<keyword evidence="3" id="KW-1185">Reference proteome</keyword>
<reference evidence="2 3" key="1">
    <citation type="submission" date="2015-09" db="EMBL/GenBank/DDBJ databases">
        <title>Draft genome sequence of Kouleothrix aurantiaca JCM 19913.</title>
        <authorList>
            <person name="Hemp J."/>
        </authorList>
    </citation>
    <scope>NUCLEOTIDE SEQUENCE [LARGE SCALE GENOMIC DNA]</scope>
    <source>
        <strain evidence="2 3">COM-B</strain>
    </source>
</reference>
<feature type="transmembrane region" description="Helical" evidence="1">
    <location>
        <begin position="82"/>
        <end position="101"/>
    </location>
</feature>
<evidence type="ECO:0000313" key="3">
    <source>
        <dbReference type="Proteomes" id="UP000050509"/>
    </source>
</evidence>
<feature type="transmembrane region" description="Helical" evidence="1">
    <location>
        <begin position="48"/>
        <end position="70"/>
    </location>
</feature>
<dbReference type="Proteomes" id="UP000050509">
    <property type="component" value="Unassembled WGS sequence"/>
</dbReference>
<name>A0A0P9FAH4_9CHLR</name>
<dbReference type="Pfam" id="PF07332">
    <property type="entry name" value="Phage_holin_3_6"/>
    <property type="match status" value="1"/>
</dbReference>
<keyword evidence="1" id="KW-0812">Transmembrane</keyword>
<sequence length="137" mass="14389">MAFERDRDVSIAQLVGGIVSDAQVLVRQEIALARQEIREELGQAKSGAIKLAIAGGVLAVGGLLLILALAQGVAALFGWPTWAGYALVGVLAAIVGGVLLGTAQKQLKAVNTVPEKTVETLKENVEWIKDRTTSDKT</sequence>